<dbReference type="Proteomes" id="UP000789831">
    <property type="component" value="Unassembled WGS sequence"/>
</dbReference>
<accession>A0A9N9E439</accession>
<evidence type="ECO:0000313" key="2">
    <source>
        <dbReference type="Proteomes" id="UP000789831"/>
    </source>
</evidence>
<sequence>ASSREMRLEVKKIFTNFAWFIFVEQPESTLSDLPMSRQTVETVEAVETLLSIQYFSYSLMMLARLMWTTGHHRLQVYTHIEALPLIQGANKYDE</sequence>
<organism evidence="1 2">
    <name type="scientific">Ambispora gerdemannii</name>
    <dbReference type="NCBI Taxonomy" id="144530"/>
    <lineage>
        <taxon>Eukaryota</taxon>
        <taxon>Fungi</taxon>
        <taxon>Fungi incertae sedis</taxon>
        <taxon>Mucoromycota</taxon>
        <taxon>Glomeromycotina</taxon>
        <taxon>Glomeromycetes</taxon>
        <taxon>Archaeosporales</taxon>
        <taxon>Ambisporaceae</taxon>
        <taxon>Ambispora</taxon>
    </lineage>
</organism>
<dbReference type="AlphaFoldDB" id="A0A9N9E439"/>
<feature type="non-terminal residue" evidence="1">
    <location>
        <position position="1"/>
    </location>
</feature>
<protein>
    <submittedName>
        <fullName evidence="1">12350_t:CDS:1</fullName>
    </submittedName>
</protein>
<comment type="caution">
    <text evidence="1">The sequence shown here is derived from an EMBL/GenBank/DDBJ whole genome shotgun (WGS) entry which is preliminary data.</text>
</comment>
<keyword evidence="2" id="KW-1185">Reference proteome</keyword>
<name>A0A9N9E439_9GLOM</name>
<feature type="non-terminal residue" evidence="1">
    <location>
        <position position="94"/>
    </location>
</feature>
<dbReference type="EMBL" id="CAJVPL010006435">
    <property type="protein sequence ID" value="CAG8664341.1"/>
    <property type="molecule type" value="Genomic_DNA"/>
</dbReference>
<proteinExistence type="predicted"/>
<reference evidence="1" key="1">
    <citation type="submission" date="2021-06" db="EMBL/GenBank/DDBJ databases">
        <authorList>
            <person name="Kallberg Y."/>
            <person name="Tangrot J."/>
            <person name="Rosling A."/>
        </authorList>
    </citation>
    <scope>NUCLEOTIDE SEQUENCE</scope>
    <source>
        <strain evidence="1">MT106</strain>
    </source>
</reference>
<evidence type="ECO:0000313" key="1">
    <source>
        <dbReference type="EMBL" id="CAG8664341.1"/>
    </source>
</evidence>
<gene>
    <name evidence="1" type="ORF">AGERDE_LOCUS11969</name>
</gene>